<keyword evidence="5" id="KW-0378">Hydrolase</keyword>
<evidence type="ECO:0000313" key="9">
    <source>
        <dbReference type="Proteomes" id="UP001220478"/>
    </source>
</evidence>
<evidence type="ECO:0000313" key="8">
    <source>
        <dbReference type="EMBL" id="WEG35924.1"/>
    </source>
</evidence>
<dbReference type="PROSITE" id="PS00728">
    <property type="entry name" value="AP_NUCLEASE_F1_3"/>
    <property type="match status" value="1"/>
</dbReference>
<evidence type="ECO:0000256" key="2">
    <source>
        <dbReference type="ARBA" id="ARBA00001946"/>
    </source>
</evidence>
<evidence type="ECO:0000256" key="4">
    <source>
        <dbReference type="ARBA" id="ARBA00022723"/>
    </source>
</evidence>
<keyword evidence="4" id="KW-0479">Metal-binding</keyword>
<comment type="similarity">
    <text evidence="3">Belongs to the DNA repair enzymes AP/ExoA family.</text>
</comment>
<accession>A0ABY8C6N6</accession>
<evidence type="ECO:0000259" key="7">
    <source>
        <dbReference type="Pfam" id="PF03372"/>
    </source>
</evidence>
<dbReference type="SUPFAM" id="SSF56219">
    <property type="entry name" value="DNase I-like"/>
    <property type="match status" value="1"/>
</dbReference>
<dbReference type="PROSITE" id="PS51435">
    <property type="entry name" value="AP_NUCLEASE_F1_4"/>
    <property type="match status" value="1"/>
</dbReference>
<evidence type="ECO:0000256" key="1">
    <source>
        <dbReference type="ARBA" id="ARBA00001936"/>
    </source>
</evidence>
<comment type="cofactor">
    <cofactor evidence="1">
        <name>Mn(2+)</name>
        <dbReference type="ChEBI" id="CHEBI:29035"/>
    </cofactor>
</comment>
<organism evidence="8 9">
    <name type="scientific">Amygdalobacter indicium</name>
    <dbReference type="NCBI Taxonomy" id="3029272"/>
    <lineage>
        <taxon>Bacteria</taxon>
        <taxon>Bacillati</taxon>
        <taxon>Bacillota</taxon>
        <taxon>Clostridia</taxon>
        <taxon>Eubacteriales</taxon>
        <taxon>Oscillospiraceae</taxon>
        <taxon>Amygdalobacter</taxon>
    </lineage>
</organism>
<dbReference type="InterPro" id="IPR005135">
    <property type="entry name" value="Endo/exonuclease/phosphatase"/>
</dbReference>
<dbReference type="Pfam" id="PF03372">
    <property type="entry name" value="Exo_endo_phos"/>
    <property type="match status" value="1"/>
</dbReference>
<dbReference type="PROSITE" id="PS00726">
    <property type="entry name" value="AP_NUCLEASE_F1_1"/>
    <property type="match status" value="1"/>
</dbReference>
<dbReference type="InterPro" id="IPR020848">
    <property type="entry name" value="AP_endonuclease_F1_CS"/>
</dbReference>
<dbReference type="InterPro" id="IPR020847">
    <property type="entry name" value="AP_endonuclease_F1_BS"/>
</dbReference>
<dbReference type="PANTHER" id="PTHR22748:SF6">
    <property type="entry name" value="DNA-(APURINIC OR APYRIMIDINIC SITE) ENDONUCLEASE"/>
    <property type="match status" value="1"/>
</dbReference>
<dbReference type="EMBL" id="CP118868">
    <property type="protein sequence ID" value="WEG35924.1"/>
    <property type="molecule type" value="Genomic_DNA"/>
</dbReference>
<gene>
    <name evidence="8" type="ORF">PYS61_01785</name>
</gene>
<sequence>MLKFVSFNVNGLRAIWKKNFPADFAALQADVFALQETKLQAGQMSDRPFPDYQAYWHYSTVKKGYSGTAVFSKLPVLKVRYGIGDEAVDAEGRVLTLEFPQFFFVTAYVPNSQDGLKRLPFRLNFEEKFADYLQSLDVEKPVIVCGDLNVAHEEIDLANPDSNHFNPGFSDEERSAFSQLLARGFVDTFRLLAPQEKCYSWWSYRTRARERNIGWRIDYFLVSERLVAAVKGAKILSDIMGSDHCPIELDLDETLIAACNEDKELQ</sequence>
<keyword evidence="9" id="KW-1185">Reference proteome</keyword>
<dbReference type="Proteomes" id="UP001220478">
    <property type="component" value="Chromosome"/>
</dbReference>
<name>A0ABY8C6N6_9FIRM</name>
<evidence type="ECO:0000256" key="3">
    <source>
        <dbReference type="ARBA" id="ARBA00007092"/>
    </source>
</evidence>
<protein>
    <submittedName>
        <fullName evidence="8">Exodeoxyribonuclease III</fullName>
    </submittedName>
</protein>
<proteinExistence type="inferred from homology"/>
<dbReference type="RefSeq" id="WP_315571978.1">
    <property type="nucleotide sequence ID" value="NZ_CP118868.1"/>
</dbReference>
<keyword evidence="6" id="KW-0460">Magnesium</keyword>
<dbReference type="InterPro" id="IPR004808">
    <property type="entry name" value="AP_endonuc_1"/>
</dbReference>
<dbReference type="PANTHER" id="PTHR22748">
    <property type="entry name" value="AP ENDONUCLEASE"/>
    <property type="match status" value="1"/>
</dbReference>
<evidence type="ECO:0000256" key="5">
    <source>
        <dbReference type="ARBA" id="ARBA00022801"/>
    </source>
</evidence>
<evidence type="ECO:0000256" key="6">
    <source>
        <dbReference type="ARBA" id="ARBA00022842"/>
    </source>
</evidence>
<reference evidence="8 9" key="1">
    <citation type="submission" date="2023-02" db="EMBL/GenBank/DDBJ databases">
        <title>Novel Oscillospiraceae bacterial genomes.</title>
        <authorList>
            <person name="Srinivasan S."/>
            <person name="Austin M.N."/>
            <person name="Fiedler T.L."/>
            <person name="Strenk S.M."/>
            <person name="Agnew K.J."/>
            <person name="Nagana Gowda G.A."/>
            <person name="Raftery D."/>
            <person name="Beamer M.A."/>
            <person name="Achilles S.L."/>
            <person name="Wiesenfeld H.C."/>
            <person name="Fredricks D.N."/>
            <person name="Hillier S.L."/>
        </authorList>
    </citation>
    <scope>NUCLEOTIDE SEQUENCE [LARGE SCALE GENOMIC DNA]</scope>
    <source>
        <strain evidence="8 9">CHIC02 1186E3-8</strain>
    </source>
</reference>
<dbReference type="NCBIfam" id="TIGR00195">
    <property type="entry name" value="exoDNase_III"/>
    <property type="match status" value="1"/>
</dbReference>
<dbReference type="NCBIfam" id="TIGR00633">
    <property type="entry name" value="xth"/>
    <property type="match status" value="1"/>
</dbReference>
<dbReference type="CDD" id="cd09087">
    <property type="entry name" value="Ape1-like_AP-endo"/>
    <property type="match status" value="1"/>
</dbReference>
<dbReference type="Gene3D" id="3.60.10.10">
    <property type="entry name" value="Endonuclease/exonuclease/phosphatase"/>
    <property type="match status" value="1"/>
</dbReference>
<dbReference type="InterPro" id="IPR036691">
    <property type="entry name" value="Endo/exonu/phosph_ase_sf"/>
</dbReference>
<comment type="cofactor">
    <cofactor evidence="2">
        <name>Mg(2+)</name>
        <dbReference type="ChEBI" id="CHEBI:18420"/>
    </cofactor>
</comment>
<feature type="domain" description="Endonuclease/exonuclease/phosphatase" evidence="7">
    <location>
        <begin position="5"/>
        <end position="244"/>
    </location>
</feature>